<dbReference type="EMBL" id="JADEWL010000012">
    <property type="protein sequence ID" value="MBE9212241.1"/>
    <property type="molecule type" value="Genomic_DNA"/>
</dbReference>
<evidence type="ECO:0000256" key="1">
    <source>
        <dbReference type="SAM" id="SignalP"/>
    </source>
</evidence>
<dbReference type="Proteomes" id="UP000620559">
    <property type="component" value="Unassembled WGS sequence"/>
</dbReference>
<sequence length="260" mass="28298">MKKFGKFQGAIALSLMALVLPACANNEEANIPGTGNVTTEDVVDNTAALAGKTVTVRSEPVDKVGPASFTVSDQKFFGSEPILVINASGEPFTLPADDIEVQVTGIVRNLVVADIEREYDLDLDTEYYTDYENKPAIIAQSIALAPDPGDITKNPQKYYNQRLAVTGEVEDIQDANTFTLDEEKLFGATDLLVVNPNPKVAIQDDQVVAVTGVLRPFVLADFEREYDLGWDLQLKQSIEAEYSTKPVFVADSVYPSAISE</sequence>
<feature type="signal peptide" evidence="1">
    <location>
        <begin position="1"/>
        <end position="24"/>
    </location>
</feature>
<reference evidence="2" key="1">
    <citation type="submission" date="2020-10" db="EMBL/GenBank/DDBJ databases">
        <authorList>
            <person name="Castelo-Branco R."/>
            <person name="Eusebio N."/>
            <person name="Adriana R."/>
            <person name="Vieira A."/>
            <person name="Brugerolle De Fraissinette N."/>
            <person name="Rezende De Castro R."/>
            <person name="Schneider M.P."/>
            <person name="Vasconcelos V."/>
            <person name="Leao P.N."/>
        </authorList>
    </citation>
    <scope>NUCLEOTIDE SEQUENCE</scope>
    <source>
        <strain evidence="2">LEGE 06105</strain>
    </source>
</reference>
<evidence type="ECO:0000313" key="3">
    <source>
        <dbReference type="Proteomes" id="UP000620559"/>
    </source>
</evidence>
<name>A0A8J7EY56_9CYAN</name>
<keyword evidence="3" id="KW-1185">Reference proteome</keyword>
<evidence type="ECO:0000313" key="2">
    <source>
        <dbReference type="EMBL" id="MBE9212241.1"/>
    </source>
</evidence>
<proteinExistence type="predicted"/>
<protein>
    <submittedName>
        <fullName evidence="2">Uncharacterized protein</fullName>
    </submittedName>
</protein>
<gene>
    <name evidence="2" type="ORF">IQ247_05870</name>
</gene>
<dbReference type="AlphaFoldDB" id="A0A8J7EY56"/>
<feature type="chain" id="PRO_5035216503" evidence="1">
    <location>
        <begin position="25"/>
        <end position="260"/>
    </location>
</feature>
<comment type="caution">
    <text evidence="2">The sequence shown here is derived from an EMBL/GenBank/DDBJ whole genome shotgun (WGS) entry which is preliminary data.</text>
</comment>
<organism evidence="2 3">
    <name type="scientific">Plectonema cf. radiosum LEGE 06105</name>
    <dbReference type="NCBI Taxonomy" id="945769"/>
    <lineage>
        <taxon>Bacteria</taxon>
        <taxon>Bacillati</taxon>
        <taxon>Cyanobacteriota</taxon>
        <taxon>Cyanophyceae</taxon>
        <taxon>Oscillatoriophycideae</taxon>
        <taxon>Oscillatoriales</taxon>
        <taxon>Microcoleaceae</taxon>
        <taxon>Plectonema</taxon>
    </lineage>
</organism>
<accession>A0A8J7EY56</accession>
<keyword evidence="1" id="KW-0732">Signal</keyword>